<keyword evidence="3" id="KW-1185">Reference proteome</keyword>
<feature type="region of interest" description="Disordered" evidence="1">
    <location>
        <begin position="164"/>
        <end position="187"/>
    </location>
</feature>
<organism evidence="2 3">
    <name type="scientific">Rhododendron simsii</name>
    <name type="common">Sims's rhododendron</name>
    <dbReference type="NCBI Taxonomy" id="118357"/>
    <lineage>
        <taxon>Eukaryota</taxon>
        <taxon>Viridiplantae</taxon>
        <taxon>Streptophyta</taxon>
        <taxon>Embryophyta</taxon>
        <taxon>Tracheophyta</taxon>
        <taxon>Spermatophyta</taxon>
        <taxon>Magnoliopsida</taxon>
        <taxon>eudicotyledons</taxon>
        <taxon>Gunneridae</taxon>
        <taxon>Pentapetalae</taxon>
        <taxon>asterids</taxon>
        <taxon>Ericales</taxon>
        <taxon>Ericaceae</taxon>
        <taxon>Ericoideae</taxon>
        <taxon>Rhodoreae</taxon>
        <taxon>Rhododendron</taxon>
    </lineage>
</organism>
<protein>
    <submittedName>
        <fullName evidence="2">Uncharacterized protein</fullName>
    </submittedName>
</protein>
<dbReference type="EMBL" id="WJXA01000006">
    <property type="protein sequence ID" value="KAF7141817.1"/>
    <property type="molecule type" value="Genomic_DNA"/>
</dbReference>
<proteinExistence type="predicted"/>
<dbReference type="PANTHER" id="PTHR34201">
    <property type="entry name" value="GLYCINE-RICH PROTEIN"/>
    <property type="match status" value="1"/>
</dbReference>
<dbReference type="InterPro" id="IPR053288">
    <property type="entry name" value="TGD_Bridge_Protein"/>
</dbReference>
<evidence type="ECO:0000313" key="3">
    <source>
        <dbReference type="Proteomes" id="UP000626092"/>
    </source>
</evidence>
<evidence type="ECO:0000313" key="2">
    <source>
        <dbReference type="EMBL" id="KAF7141817.1"/>
    </source>
</evidence>
<dbReference type="AlphaFoldDB" id="A0A834GYB7"/>
<feature type="compositionally biased region" description="Polar residues" evidence="1">
    <location>
        <begin position="164"/>
        <end position="178"/>
    </location>
</feature>
<reference evidence="2" key="1">
    <citation type="submission" date="2019-11" db="EMBL/GenBank/DDBJ databases">
        <authorList>
            <person name="Liu Y."/>
            <person name="Hou J."/>
            <person name="Li T.-Q."/>
            <person name="Guan C.-H."/>
            <person name="Wu X."/>
            <person name="Wu H.-Z."/>
            <person name="Ling F."/>
            <person name="Zhang R."/>
            <person name="Shi X.-G."/>
            <person name="Ren J.-P."/>
            <person name="Chen E.-F."/>
            <person name="Sun J.-M."/>
        </authorList>
    </citation>
    <scope>NUCLEOTIDE SEQUENCE</scope>
    <source>
        <strain evidence="2">Adult_tree_wgs_1</strain>
        <tissue evidence="2">Leaves</tissue>
    </source>
</reference>
<name>A0A834GYB7_RHOSS</name>
<dbReference type="OrthoDB" id="1305999at2759"/>
<evidence type="ECO:0000256" key="1">
    <source>
        <dbReference type="SAM" id="MobiDB-lite"/>
    </source>
</evidence>
<dbReference type="PANTHER" id="PTHR34201:SF12">
    <property type="entry name" value="PROTEIN TRIGALACTOSYLDIACYLGLYCEROL 5, CHLOROPLASTIC"/>
    <property type="match status" value="1"/>
</dbReference>
<comment type="caution">
    <text evidence="2">The sequence shown here is derived from an EMBL/GenBank/DDBJ whole genome shotgun (WGS) entry which is preliminary data.</text>
</comment>
<gene>
    <name evidence="2" type="ORF">RHSIM_Rhsim06G0059800</name>
</gene>
<sequence length="187" mass="20259">MEARIADSFSDPKGLLPIGEYGRARSKQWLLLELETTNLGYANLFDGKTLAKALISESLNWASICRGLTYGLKDLRLSDDQPLSNLHVSLAQLDFRTSPSYIKDPRLHPTDDTPIALGMPLNFLGLGAGGGCGVGLGLGWGFGTAFGSQYRSSRVMFQGIEFTNQSQTDSKESTNSSRISKKVHGGQ</sequence>
<accession>A0A834GYB7</accession>
<dbReference type="Proteomes" id="UP000626092">
    <property type="component" value="Unassembled WGS sequence"/>
</dbReference>